<feature type="domain" description="C2H2-type" evidence="8">
    <location>
        <begin position="141"/>
        <end position="168"/>
    </location>
</feature>
<dbReference type="GO" id="GO:0008270">
    <property type="term" value="F:zinc ion binding"/>
    <property type="evidence" value="ECO:0007669"/>
    <property type="project" value="UniProtKB-KW"/>
</dbReference>
<dbReference type="WBParaSite" id="SBAD_0000949201-mRNA-1">
    <property type="protein sequence ID" value="SBAD_0000949201-mRNA-1"/>
    <property type="gene ID" value="SBAD_0000949201"/>
</dbReference>
<dbReference type="GO" id="GO:0000981">
    <property type="term" value="F:DNA-binding transcription factor activity, RNA polymerase II-specific"/>
    <property type="evidence" value="ECO:0007669"/>
    <property type="project" value="TreeGrafter"/>
</dbReference>
<dbReference type="PROSITE" id="PS00028">
    <property type="entry name" value="ZINC_FINGER_C2H2_1"/>
    <property type="match status" value="1"/>
</dbReference>
<evidence type="ECO:0000256" key="2">
    <source>
        <dbReference type="ARBA" id="ARBA00022723"/>
    </source>
</evidence>
<evidence type="ECO:0000256" key="6">
    <source>
        <dbReference type="ARBA" id="ARBA00023242"/>
    </source>
</evidence>
<dbReference type="Pfam" id="PF00096">
    <property type="entry name" value="zf-C2H2"/>
    <property type="match status" value="2"/>
</dbReference>
<comment type="subcellular location">
    <subcellularLocation>
        <location evidence="1">Nucleus</location>
    </subcellularLocation>
</comment>
<organism evidence="11">
    <name type="scientific">Soboliphyme baturini</name>
    <dbReference type="NCBI Taxonomy" id="241478"/>
    <lineage>
        <taxon>Eukaryota</taxon>
        <taxon>Metazoa</taxon>
        <taxon>Ecdysozoa</taxon>
        <taxon>Nematoda</taxon>
        <taxon>Enoplea</taxon>
        <taxon>Dorylaimia</taxon>
        <taxon>Dioctophymatida</taxon>
        <taxon>Dioctophymatoidea</taxon>
        <taxon>Soboliphymatidae</taxon>
        <taxon>Soboliphyme</taxon>
    </lineage>
</organism>
<dbReference type="AlphaFoldDB" id="A0A183IZW5"/>
<keyword evidence="3" id="KW-0677">Repeat</keyword>
<evidence type="ECO:0000313" key="10">
    <source>
        <dbReference type="Proteomes" id="UP000270296"/>
    </source>
</evidence>
<proteinExistence type="predicted"/>
<reference evidence="11" key="1">
    <citation type="submission" date="2016-06" db="UniProtKB">
        <authorList>
            <consortium name="WormBaseParasite"/>
        </authorList>
    </citation>
    <scope>IDENTIFICATION</scope>
</reference>
<evidence type="ECO:0000256" key="1">
    <source>
        <dbReference type="ARBA" id="ARBA00004123"/>
    </source>
</evidence>
<feature type="domain" description="C2H2-type" evidence="8">
    <location>
        <begin position="108"/>
        <end position="138"/>
    </location>
</feature>
<dbReference type="SMART" id="SM00355">
    <property type="entry name" value="ZnF_C2H2"/>
    <property type="match status" value="3"/>
</dbReference>
<dbReference type="InterPro" id="IPR013087">
    <property type="entry name" value="Znf_C2H2_type"/>
</dbReference>
<keyword evidence="4 7" id="KW-0863">Zinc-finger</keyword>
<keyword evidence="10" id="KW-1185">Reference proteome</keyword>
<dbReference type="Proteomes" id="UP000270296">
    <property type="component" value="Unassembled WGS sequence"/>
</dbReference>
<accession>A0A183IZW5</accession>
<evidence type="ECO:0000259" key="8">
    <source>
        <dbReference type="PROSITE" id="PS50157"/>
    </source>
</evidence>
<keyword evidence="2" id="KW-0479">Metal-binding</keyword>
<keyword evidence="6" id="KW-0539">Nucleus</keyword>
<dbReference type="SUPFAM" id="SSF57667">
    <property type="entry name" value="beta-beta-alpha zinc fingers"/>
    <property type="match status" value="1"/>
</dbReference>
<dbReference type="PROSITE" id="PS50157">
    <property type="entry name" value="ZINC_FINGER_C2H2_2"/>
    <property type="match status" value="2"/>
</dbReference>
<evidence type="ECO:0000256" key="7">
    <source>
        <dbReference type="PROSITE-ProRule" id="PRU00042"/>
    </source>
</evidence>
<gene>
    <name evidence="9" type="ORF">SBAD_LOCUS9163</name>
</gene>
<dbReference type="Gene3D" id="3.30.160.60">
    <property type="entry name" value="Classic Zinc Finger"/>
    <property type="match status" value="2"/>
</dbReference>
<dbReference type="PANTHER" id="PTHR24394:SF29">
    <property type="entry name" value="MYONEURIN"/>
    <property type="match status" value="1"/>
</dbReference>
<sequence length="184" mass="20150">MDDETEEISAGSSSDSKNDVVLSMFRMADADGAVRPLRGFTVLIGDHKIKLKIVQAHDVAMSAMTKGTGNIHRDPEEGEVVCMFCGYCFDSADELASHEPLCAAGEAEPCSLTCNCGRSFAHPSTLHEHQQTHESPMGGDFPCHYCSRTFASSTLLATHETIHSVLKFYKCGFCPKSFQRKVHM</sequence>
<protein>
    <submittedName>
        <fullName evidence="11">C2H2-type domain-containing protein</fullName>
    </submittedName>
</protein>
<evidence type="ECO:0000256" key="4">
    <source>
        <dbReference type="ARBA" id="ARBA00022771"/>
    </source>
</evidence>
<evidence type="ECO:0000256" key="3">
    <source>
        <dbReference type="ARBA" id="ARBA00022737"/>
    </source>
</evidence>
<dbReference type="EMBL" id="UZAM01012397">
    <property type="protein sequence ID" value="VDP21624.1"/>
    <property type="molecule type" value="Genomic_DNA"/>
</dbReference>
<dbReference type="GO" id="GO:0005634">
    <property type="term" value="C:nucleus"/>
    <property type="evidence" value="ECO:0007669"/>
    <property type="project" value="UniProtKB-SubCell"/>
</dbReference>
<evidence type="ECO:0000313" key="11">
    <source>
        <dbReference type="WBParaSite" id="SBAD_0000949201-mRNA-1"/>
    </source>
</evidence>
<dbReference type="PANTHER" id="PTHR24394">
    <property type="entry name" value="ZINC FINGER PROTEIN"/>
    <property type="match status" value="1"/>
</dbReference>
<dbReference type="InterPro" id="IPR036236">
    <property type="entry name" value="Znf_C2H2_sf"/>
</dbReference>
<evidence type="ECO:0000313" key="9">
    <source>
        <dbReference type="EMBL" id="VDP21624.1"/>
    </source>
</evidence>
<dbReference type="OrthoDB" id="6105938at2759"/>
<keyword evidence="5" id="KW-0862">Zinc</keyword>
<reference evidence="9 10" key="2">
    <citation type="submission" date="2018-11" db="EMBL/GenBank/DDBJ databases">
        <authorList>
            <consortium name="Pathogen Informatics"/>
        </authorList>
    </citation>
    <scope>NUCLEOTIDE SEQUENCE [LARGE SCALE GENOMIC DNA]</scope>
</reference>
<evidence type="ECO:0000256" key="5">
    <source>
        <dbReference type="ARBA" id="ARBA00022833"/>
    </source>
</evidence>
<name>A0A183IZW5_9BILA</name>